<dbReference type="GO" id="GO:0042274">
    <property type="term" value="P:ribosomal small subunit biogenesis"/>
    <property type="evidence" value="ECO:0007669"/>
    <property type="project" value="TreeGrafter"/>
</dbReference>
<feature type="compositionally biased region" description="Basic residues" evidence="4">
    <location>
        <begin position="447"/>
        <end position="468"/>
    </location>
</feature>
<feature type="compositionally biased region" description="Basic and acidic residues" evidence="4">
    <location>
        <begin position="420"/>
        <end position="446"/>
    </location>
</feature>
<dbReference type="GO" id="GO:0042273">
    <property type="term" value="P:ribosomal large subunit biogenesis"/>
    <property type="evidence" value="ECO:0007669"/>
    <property type="project" value="TreeGrafter"/>
</dbReference>
<feature type="compositionally biased region" description="Acidic residues" evidence="4">
    <location>
        <begin position="14"/>
        <end position="24"/>
    </location>
</feature>
<evidence type="ECO:0000313" key="6">
    <source>
        <dbReference type="EMBL" id="VDI48192.1"/>
    </source>
</evidence>
<feature type="compositionally biased region" description="Basic residues" evidence="4">
    <location>
        <begin position="276"/>
        <end position="288"/>
    </location>
</feature>
<feature type="compositionally biased region" description="Basic and acidic residues" evidence="4">
    <location>
        <begin position="115"/>
        <end position="128"/>
    </location>
</feature>
<evidence type="ECO:0000256" key="1">
    <source>
        <dbReference type="ARBA" id="ARBA00004123"/>
    </source>
</evidence>
<dbReference type="InterPro" id="IPR029190">
    <property type="entry name" value="Rrp14/SURF6_C"/>
</dbReference>
<dbReference type="Pfam" id="PF04935">
    <property type="entry name" value="SURF6"/>
    <property type="match status" value="1"/>
</dbReference>
<feature type="region of interest" description="Disordered" evidence="4">
    <location>
        <begin position="1"/>
        <end position="139"/>
    </location>
</feature>
<feature type="compositionally biased region" description="Basic residues" evidence="4">
    <location>
        <begin position="405"/>
        <end position="419"/>
    </location>
</feature>
<feature type="region of interest" description="Disordered" evidence="4">
    <location>
        <begin position="365"/>
        <end position="384"/>
    </location>
</feature>
<dbReference type="AlphaFoldDB" id="A0A8B6FD48"/>
<proteinExistence type="inferred from homology"/>
<dbReference type="GO" id="GO:0005730">
    <property type="term" value="C:nucleolus"/>
    <property type="evidence" value="ECO:0007669"/>
    <property type="project" value="TreeGrafter"/>
</dbReference>
<feature type="region of interest" description="Disordered" evidence="4">
    <location>
        <begin position="389"/>
        <end position="468"/>
    </location>
</feature>
<feature type="compositionally biased region" description="Basic and acidic residues" evidence="4">
    <location>
        <begin position="389"/>
        <end position="402"/>
    </location>
</feature>
<keyword evidence="3" id="KW-0539">Nucleus</keyword>
<accession>A0A8B6FD48</accession>
<feature type="region of interest" description="Disordered" evidence="4">
    <location>
        <begin position="276"/>
        <end position="307"/>
    </location>
</feature>
<organism evidence="6 7">
    <name type="scientific">Mytilus galloprovincialis</name>
    <name type="common">Mediterranean mussel</name>
    <dbReference type="NCBI Taxonomy" id="29158"/>
    <lineage>
        <taxon>Eukaryota</taxon>
        <taxon>Metazoa</taxon>
        <taxon>Spiralia</taxon>
        <taxon>Lophotrochozoa</taxon>
        <taxon>Mollusca</taxon>
        <taxon>Bivalvia</taxon>
        <taxon>Autobranchia</taxon>
        <taxon>Pteriomorphia</taxon>
        <taxon>Mytilida</taxon>
        <taxon>Mytiloidea</taxon>
        <taxon>Mytilidae</taxon>
        <taxon>Mytilinae</taxon>
        <taxon>Mytilus</taxon>
    </lineage>
</organism>
<dbReference type="PANTHER" id="PTHR14369">
    <property type="entry name" value="SURFEIT LOCUS PROTEIN 6"/>
    <property type="match status" value="1"/>
</dbReference>
<evidence type="ECO:0000256" key="3">
    <source>
        <dbReference type="ARBA" id="ARBA00023242"/>
    </source>
</evidence>
<dbReference type="GO" id="GO:0003723">
    <property type="term" value="F:RNA binding"/>
    <property type="evidence" value="ECO:0007669"/>
    <property type="project" value="TreeGrafter"/>
</dbReference>
<gene>
    <name evidence="6" type="ORF">MGAL_10B081537</name>
</gene>
<comment type="similarity">
    <text evidence="2">Belongs to the SURF6 family.</text>
</comment>
<comment type="subcellular location">
    <subcellularLocation>
        <location evidence="1">Nucleus</location>
    </subcellularLocation>
</comment>
<dbReference type="InterPro" id="IPR007019">
    <property type="entry name" value="SURF6"/>
</dbReference>
<feature type="compositionally biased region" description="Polar residues" evidence="4">
    <location>
        <begin position="25"/>
        <end position="34"/>
    </location>
</feature>
<evidence type="ECO:0000259" key="5">
    <source>
        <dbReference type="Pfam" id="PF04935"/>
    </source>
</evidence>
<protein>
    <recommendedName>
        <fullName evidence="5">Ribosomal RNA-processing protein 14/surfeit locus protein 6 C-terminal domain-containing protein</fullName>
    </recommendedName>
</protein>
<evidence type="ECO:0000313" key="7">
    <source>
        <dbReference type="Proteomes" id="UP000596742"/>
    </source>
</evidence>
<sequence>MGMGKKNKKRAVESLDDQDIDEPDSFQSPDNMTKSGKKLKLDKIAVSEIKLGSVSPSSKKNNILKKDKDKLSAKQKLLSDNVSMVTESTPSSSNSHHKKLKHKADNDDSENVTENEGHTKLKQKDLSTKKGNKGSDLNTAVFTTQEDYDFIRYHLDMVPPHILMDKSKVIEEDSDEDEMYLSKGKSLGKKSGNKGSFSNKTAPAMQADNDNSTGTYSKIKEKMKHKKHKKNKKESTDTEAGNERSQMLREKLVARIEELKGKRNLTTDELLEKKRLRRRESKLKKKMTKKEDKNKGNLTKPEINGDISVKKPAVTPVKDKSTGKMVFSKFDFVDSGDKEAPQNNFKGKDFKRLLEKVEKKKQKIEKLKETNPDAAKAVASKESWKKVMAKAEGEKIKDDPNLLKKSLKKKEKFKEKRKKQWDERTSQTEHRMKAQQDKRQKNIDSRKKAKIDKKIKRSKKKGRMVPGF</sequence>
<evidence type="ECO:0000256" key="2">
    <source>
        <dbReference type="ARBA" id="ARBA00005904"/>
    </source>
</evidence>
<feature type="compositionally biased region" description="Basic residues" evidence="4">
    <location>
        <begin position="221"/>
        <end position="232"/>
    </location>
</feature>
<feature type="domain" description="Ribosomal RNA-processing protein 14/surfeit locus protein 6 C-terminal" evidence="5">
    <location>
        <begin position="269"/>
        <end position="455"/>
    </location>
</feature>
<evidence type="ECO:0000256" key="4">
    <source>
        <dbReference type="SAM" id="MobiDB-lite"/>
    </source>
</evidence>
<name>A0A8B6FD48_MYTGA</name>
<feature type="compositionally biased region" description="Polar residues" evidence="4">
    <location>
        <begin position="81"/>
        <end position="90"/>
    </location>
</feature>
<dbReference type="OrthoDB" id="6142602at2759"/>
<dbReference type="EMBL" id="UYJE01006701">
    <property type="protein sequence ID" value="VDI48192.1"/>
    <property type="molecule type" value="Genomic_DNA"/>
</dbReference>
<keyword evidence="7" id="KW-1185">Reference proteome</keyword>
<feature type="region of interest" description="Disordered" evidence="4">
    <location>
        <begin position="171"/>
        <end position="246"/>
    </location>
</feature>
<dbReference type="PANTHER" id="PTHR14369:SF0">
    <property type="entry name" value="SURFEIT LOCUS PROTEIN 6"/>
    <property type="match status" value="1"/>
</dbReference>
<dbReference type="Proteomes" id="UP000596742">
    <property type="component" value="Unassembled WGS sequence"/>
</dbReference>
<comment type="caution">
    <text evidence="6">The sequence shown here is derived from an EMBL/GenBank/DDBJ whole genome shotgun (WGS) entry which is preliminary data.</text>
</comment>
<dbReference type="GO" id="GO:0003677">
    <property type="term" value="F:DNA binding"/>
    <property type="evidence" value="ECO:0007669"/>
    <property type="project" value="TreeGrafter"/>
</dbReference>
<reference evidence="6" key="1">
    <citation type="submission" date="2018-11" db="EMBL/GenBank/DDBJ databases">
        <authorList>
            <person name="Alioto T."/>
            <person name="Alioto T."/>
        </authorList>
    </citation>
    <scope>NUCLEOTIDE SEQUENCE</scope>
</reference>